<feature type="compositionally biased region" description="Basic residues" evidence="1">
    <location>
        <begin position="310"/>
        <end position="320"/>
    </location>
</feature>
<dbReference type="PROSITE" id="PS51257">
    <property type="entry name" value="PROKAR_LIPOPROTEIN"/>
    <property type="match status" value="1"/>
</dbReference>
<feature type="compositionally biased region" description="Acidic residues" evidence="1">
    <location>
        <begin position="329"/>
        <end position="340"/>
    </location>
</feature>
<organism evidence="3 4">
    <name type="scientific">Chryseolinea lacunae</name>
    <dbReference type="NCBI Taxonomy" id="2801331"/>
    <lineage>
        <taxon>Bacteria</taxon>
        <taxon>Pseudomonadati</taxon>
        <taxon>Bacteroidota</taxon>
        <taxon>Cytophagia</taxon>
        <taxon>Cytophagales</taxon>
        <taxon>Fulvivirgaceae</taxon>
        <taxon>Chryseolinea</taxon>
    </lineage>
</organism>
<accession>A0ABS1L206</accession>
<comment type="caution">
    <text evidence="3">The sequence shown here is derived from an EMBL/GenBank/DDBJ whole genome shotgun (WGS) entry which is preliminary data.</text>
</comment>
<evidence type="ECO:0000313" key="4">
    <source>
        <dbReference type="Proteomes" id="UP000613030"/>
    </source>
</evidence>
<name>A0ABS1L206_9BACT</name>
<sequence>MARPFFVLLSLSLVLGACTQRLICPAYQSAFIYDKEELRKKFSYFQEDSTPKILTASKTKYLIAEPVSYRKKLRSLQTVAMKPVNVHVPDSLQAGFEEGLLGEGGEDGVVEGAELDLAARSVIDSIYIVDVPKDTTEAAEDSVYMITKDKEVRMLRFDTQDSLRFDEATGKYVAKTPKYYITDVRYNVEQDNYMWYLRHNLILPDVRLAQQQQQGAKEEAKSGGKKKEKEKGGFFKNLFKKKKKEEADTTEVAPVKKEDDFDYVDEDEQAQPQPQTQTQDEAPKKKKGLFRKKDKAAGDEADQPAEEKPKRKKKEKKAKKKADETAPEEKEEEEEKDDGF</sequence>
<feature type="chain" id="PRO_5045794440" evidence="2">
    <location>
        <begin position="20"/>
        <end position="340"/>
    </location>
</feature>
<dbReference type="RefSeq" id="WP_202015049.1">
    <property type="nucleotide sequence ID" value="NZ_JAERRB010000013.1"/>
</dbReference>
<keyword evidence="4" id="KW-1185">Reference proteome</keyword>
<feature type="compositionally biased region" description="Acidic residues" evidence="1">
    <location>
        <begin position="260"/>
        <end position="269"/>
    </location>
</feature>
<reference evidence="3 4" key="1">
    <citation type="submission" date="2021-01" db="EMBL/GenBank/DDBJ databases">
        <title>Chryseolinea sp. Jin1 Genome sequencing and assembly.</title>
        <authorList>
            <person name="Kim I."/>
        </authorList>
    </citation>
    <scope>NUCLEOTIDE SEQUENCE [LARGE SCALE GENOMIC DNA]</scope>
    <source>
        <strain evidence="3 4">Jin1</strain>
    </source>
</reference>
<evidence type="ECO:0000313" key="3">
    <source>
        <dbReference type="EMBL" id="MBL0744967.1"/>
    </source>
</evidence>
<dbReference type="Proteomes" id="UP000613030">
    <property type="component" value="Unassembled WGS sequence"/>
</dbReference>
<feature type="signal peptide" evidence="2">
    <location>
        <begin position="1"/>
        <end position="19"/>
    </location>
</feature>
<protein>
    <submittedName>
        <fullName evidence="3">Uncharacterized protein</fullName>
    </submittedName>
</protein>
<keyword evidence="2" id="KW-0732">Signal</keyword>
<evidence type="ECO:0000256" key="2">
    <source>
        <dbReference type="SAM" id="SignalP"/>
    </source>
</evidence>
<feature type="compositionally biased region" description="Basic residues" evidence="1">
    <location>
        <begin position="284"/>
        <end position="294"/>
    </location>
</feature>
<proteinExistence type="predicted"/>
<gene>
    <name evidence="3" type="ORF">JI741_27295</name>
</gene>
<feature type="region of interest" description="Disordered" evidence="1">
    <location>
        <begin position="246"/>
        <end position="340"/>
    </location>
</feature>
<dbReference type="EMBL" id="JAERRB010000013">
    <property type="protein sequence ID" value="MBL0744967.1"/>
    <property type="molecule type" value="Genomic_DNA"/>
</dbReference>
<evidence type="ECO:0000256" key="1">
    <source>
        <dbReference type="SAM" id="MobiDB-lite"/>
    </source>
</evidence>
<feature type="compositionally biased region" description="Low complexity" evidence="1">
    <location>
        <begin position="270"/>
        <end position="280"/>
    </location>
</feature>